<evidence type="ECO:0000313" key="1">
    <source>
        <dbReference type="EMBL" id="KAJ1672878.1"/>
    </source>
</evidence>
<evidence type="ECO:0000313" key="2">
    <source>
        <dbReference type="Proteomes" id="UP001145114"/>
    </source>
</evidence>
<dbReference type="Proteomes" id="UP001145114">
    <property type="component" value="Unassembled WGS sequence"/>
</dbReference>
<sequence>MVRSIEGAFSRLADAVRGERKPLNSLPTTYGTTSTAVASNAGITAAGQHASAEAGDSPPPLYHYSSYSIPVPLLQEKPNDMTPYVDQAPMTVLVNTPIEQVMALFAHLGINYVCVTYHGQYRGIIFKKRLIGYLSELDKAGMTH</sequence>
<accession>A0ACC1HCQ2</accession>
<comment type="caution">
    <text evidence="1">The sequence shown here is derived from an EMBL/GenBank/DDBJ whole genome shotgun (WGS) entry which is preliminary data.</text>
</comment>
<dbReference type="EMBL" id="JAMZIH010007696">
    <property type="protein sequence ID" value="KAJ1672878.1"/>
    <property type="molecule type" value="Genomic_DNA"/>
</dbReference>
<protein>
    <submittedName>
        <fullName evidence="1">Uncharacterized protein</fullName>
    </submittedName>
</protein>
<reference evidence="1" key="1">
    <citation type="submission" date="2022-06" db="EMBL/GenBank/DDBJ databases">
        <title>Phylogenomic reconstructions and comparative analyses of Kickxellomycotina fungi.</title>
        <authorList>
            <person name="Reynolds N.K."/>
            <person name="Stajich J.E."/>
            <person name="Barry K."/>
            <person name="Grigoriev I.V."/>
            <person name="Crous P."/>
            <person name="Smith M.E."/>
        </authorList>
    </citation>
    <scope>NUCLEOTIDE SEQUENCE</scope>
    <source>
        <strain evidence="1">RSA 2271</strain>
    </source>
</reference>
<keyword evidence="2" id="KW-1185">Reference proteome</keyword>
<name>A0ACC1HCQ2_9FUNG</name>
<proteinExistence type="predicted"/>
<gene>
    <name evidence="1" type="ORF">EV182_006310</name>
</gene>
<organism evidence="1 2">
    <name type="scientific">Spiromyces aspiralis</name>
    <dbReference type="NCBI Taxonomy" id="68401"/>
    <lineage>
        <taxon>Eukaryota</taxon>
        <taxon>Fungi</taxon>
        <taxon>Fungi incertae sedis</taxon>
        <taxon>Zoopagomycota</taxon>
        <taxon>Kickxellomycotina</taxon>
        <taxon>Kickxellomycetes</taxon>
        <taxon>Kickxellales</taxon>
        <taxon>Kickxellaceae</taxon>
        <taxon>Spiromyces</taxon>
    </lineage>
</organism>